<sequence length="232" mass="25491">MSTVFSASGMSKELRLSWCQRQLIHSCQRLSELVIPASATTVGVAHTMIHDCPPGGMVCVGRALCDSEWCPGYFLIGSGAVADESTSIPVATGLQLFAASFDSCVRCKDFEVLIYTGLLNFDIDSHHWLAWQSSREVPDNALIAGTRQGLPVYVARTKVGENAYVIGGFVPHLRLATFNYQMRLLQRNRDFELLIMGSRTGLEKMLDPPASYDKALDTGKAMNGQLDSYVFD</sequence>
<evidence type="ECO:0000313" key="2">
    <source>
        <dbReference type="EMBL" id="PAA81342.1"/>
    </source>
</evidence>
<organism evidence="2 3">
    <name type="scientific">Macrostomum lignano</name>
    <dbReference type="NCBI Taxonomy" id="282301"/>
    <lineage>
        <taxon>Eukaryota</taxon>
        <taxon>Metazoa</taxon>
        <taxon>Spiralia</taxon>
        <taxon>Lophotrochozoa</taxon>
        <taxon>Platyhelminthes</taxon>
        <taxon>Rhabditophora</taxon>
        <taxon>Macrostomorpha</taxon>
        <taxon>Macrostomida</taxon>
        <taxon>Macrostomidae</taxon>
        <taxon>Macrostomum</taxon>
    </lineage>
</organism>
<protein>
    <submittedName>
        <fullName evidence="2">Uncharacterized protein</fullName>
    </submittedName>
</protein>
<gene>
    <name evidence="1" type="ORF">BOX15_Mlig028244g2</name>
    <name evidence="2" type="ORF">BOX15_Mlig031377g1</name>
</gene>
<dbReference type="Proteomes" id="UP000215902">
    <property type="component" value="Unassembled WGS sequence"/>
</dbReference>
<name>A0A267G7W7_9PLAT</name>
<reference evidence="2 3" key="1">
    <citation type="submission" date="2017-06" db="EMBL/GenBank/DDBJ databases">
        <title>A platform for efficient transgenesis in Macrostomum lignano, a flatworm model organism for stem cell research.</title>
        <authorList>
            <person name="Berezikov E."/>
        </authorList>
    </citation>
    <scope>NUCLEOTIDE SEQUENCE [LARGE SCALE GENOMIC DNA]</scope>
    <source>
        <strain evidence="2">DV1</strain>
        <tissue evidence="2">Whole organism</tissue>
    </source>
</reference>
<comment type="caution">
    <text evidence="2">The sequence shown here is derived from an EMBL/GenBank/DDBJ whole genome shotgun (WGS) entry which is preliminary data.</text>
</comment>
<keyword evidence="3" id="KW-1185">Reference proteome</keyword>
<dbReference type="EMBL" id="NIVC01002994">
    <property type="protein sequence ID" value="PAA53958.1"/>
    <property type="molecule type" value="Genomic_DNA"/>
</dbReference>
<evidence type="ECO:0000313" key="3">
    <source>
        <dbReference type="Proteomes" id="UP000215902"/>
    </source>
</evidence>
<dbReference type="InterPro" id="IPR006616">
    <property type="entry name" value="DM9_repeat"/>
</dbReference>
<dbReference type="EMBL" id="NIVC01000538">
    <property type="protein sequence ID" value="PAA81342.1"/>
    <property type="molecule type" value="Genomic_DNA"/>
</dbReference>
<dbReference type="AlphaFoldDB" id="A0A267G7W7"/>
<accession>A0A267G7W7</accession>
<proteinExistence type="predicted"/>
<evidence type="ECO:0000313" key="1">
    <source>
        <dbReference type="EMBL" id="PAA53958.1"/>
    </source>
</evidence>
<dbReference type="OrthoDB" id="2142040at2759"/>
<dbReference type="SMART" id="SM00696">
    <property type="entry name" value="DM9"/>
    <property type="match status" value="1"/>
</dbReference>